<dbReference type="Proteomes" id="UP001241110">
    <property type="component" value="Unassembled WGS sequence"/>
</dbReference>
<sequence length="49" mass="5474">MRKEQAGVEKLLPKECTETLLPYKVYSGLPAILHFRGIGKEDTQAEGID</sequence>
<gene>
    <name evidence="1" type="ORF">QNI16_10165</name>
</gene>
<protein>
    <submittedName>
        <fullName evidence="1">Uncharacterized protein</fullName>
    </submittedName>
</protein>
<reference evidence="1" key="1">
    <citation type="submission" date="2023-05" db="EMBL/GenBank/DDBJ databases">
        <authorList>
            <person name="Zhang X."/>
        </authorList>
    </citation>
    <scope>NUCLEOTIDE SEQUENCE</scope>
    <source>
        <strain evidence="1">YF14B1</strain>
    </source>
</reference>
<dbReference type="AlphaFoldDB" id="A0AAE3QK48"/>
<proteinExistence type="predicted"/>
<organism evidence="1 2">
    <name type="scientific">Xanthocytophaga flava</name>
    <dbReference type="NCBI Taxonomy" id="3048013"/>
    <lineage>
        <taxon>Bacteria</taxon>
        <taxon>Pseudomonadati</taxon>
        <taxon>Bacteroidota</taxon>
        <taxon>Cytophagia</taxon>
        <taxon>Cytophagales</taxon>
        <taxon>Rhodocytophagaceae</taxon>
        <taxon>Xanthocytophaga</taxon>
    </lineage>
</organism>
<dbReference type="EMBL" id="JASJOS010000004">
    <property type="protein sequence ID" value="MDJ1480847.1"/>
    <property type="molecule type" value="Genomic_DNA"/>
</dbReference>
<accession>A0AAE3QK48</accession>
<comment type="caution">
    <text evidence="1">The sequence shown here is derived from an EMBL/GenBank/DDBJ whole genome shotgun (WGS) entry which is preliminary data.</text>
</comment>
<evidence type="ECO:0000313" key="1">
    <source>
        <dbReference type="EMBL" id="MDJ1480847.1"/>
    </source>
</evidence>
<dbReference type="RefSeq" id="WP_313977863.1">
    <property type="nucleotide sequence ID" value="NZ_JASJOS010000004.1"/>
</dbReference>
<evidence type="ECO:0000313" key="2">
    <source>
        <dbReference type="Proteomes" id="UP001241110"/>
    </source>
</evidence>
<name>A0AAE3QK48_9BACT</name>